<reference evidence="3" key="1">
    <citation type="submission" date="2016-10" db="EMBL/GenBank/DDBJ databases">
        <authorList>
            <person name="Varghese N."/>
            <person name="Submissions S."/>
        </authorList>
    </citation>
    <scope>NUCLEOTIDE SEQUENCE [LARGE SCALE GENOMIC DNA]</scope>
    <source>
        <strain evidence="3">DSM 46136</strain>
    </source>
</reference>
<keyword evidence="3" id="KW-1185">Reference proteome</keyword>
<dbReference type="EMBL" id="FPBA01000014">
    <property type="protein sequence ID" value="SFT86963.1"/>
    <property type="molecule type" value="Genomic_DNA"/>
</dbReference>
<dbReference type="Proteomes" id="UP000199546">
    <property type="component" value="Unassembled WGS sequence"/>
</dbReference>
<evidence type="ECO:0000313" key="3">
    <source>
        <dbReference type="Proteomes" id="UP000199546"/>
    </source>
</evidence>
<proteinExistence type="predicted"/>
<dbReference type="STRING" id="1296565.SAMN05660657_03608"/>
<organism evidence="2 3">
    <name type="scientific">Geodermatophilus amargosae</name>
    <dbReference type="NCBI Taxonomy" id="1296565"/>
    <lineage>
        <taxon>Bacteria</taxon>
        <taxon>Bacillati</taxon>
        <taxon>Actinomycetota</taxon>
        <taxon>Actinomycetes</taxon>
        <taxon>Geodermatophilales</taxon>
        <taxon>Geodermatophilaceae</taxon>
        <taxon>Geodermatophilus</taxon>
    </lineage>
</organism>
<feature type="region of interest" description="Disordered" evidence="1">
    <location>
        <begin position="38"/>
        <end position="58"/>
    </location>
</feature>
<gene>
    <name evidence="2" type="ORF">SAMN05660657_03608</name>
</gene>
<name>A0A1I7BII3_9ACTN</name>
<evidence type="ECO:0000313" key="2">
    <source>
        <dbReference type="EMBL" id="SFT86963.1"/>
    </source>
</evidence>
<protein>
    <submittedName>
        <fullName evidence="2">Uncharacterized protein</fullName>
    </submittedName>
</protein>
<feature type="compositionally biased region" description="Basic and acidic residues" evidence="1">
    <location>
        <begin position="41"/>
        <end position="56"/>
    </location>
</feature>
<accession>A0A1I7BII3</accession>
<sequence>MDLGDLAEAPLRVPFGNRVGRGVPCELLGGELADGLQQAKRSAERAGRDGEHRPLDEVLQQVVDVG</sequence>
<dbReference type="RefSeq" id="WP_093581408.1">
    <property type="nucleotide sequence ID" value="NZ_FPBA01000014.1"/>
</dbReference>
<evidence type="ECO:0000256" key="1">
    <source>
        <dbReference type="SAM" id="MobiDB-lite"/>
    </source>
</evidence>
<dbReference type="AlphaFoldDB" id="A0A1I7BII3"/>